<dbReference type="EMBL" id="QSGD01000039">
    <property type="protein sequence ID" value="RHB02888.1"/>
    <property type="molecule type" value="Genomic_DNA"/>
</dbReference>
<gene>
    <name evidence="2" type="ORF">DW907_08940</name>
</gene>
<proteinExistence type="predicted"/>
<organism evidence="2 3">
    <name type="scientific">Holdemanella biformis</name>
    <dbReference type="NCBI Taxonomy" id="1735"/>
    <lineage>
        <taxon>Bacteria</taxon>
        <taxon>Bacillati</taxon>
        <taxon>Bacillota</taxon>
        <taxon>Erysipelotrichia</taxon>
        <taxon>Erysipelotrichales</taxon>
        <taxon>Erysipelotrichaceae</taxon>
        <taxon>Holdemanella</taxon>
    </lineage>
</organism>
<name>A0A413UBE7_9FIRM</name>
<comment type="caution">
    <text evidence="2">The sequence shown here is derived from an EMBL/GenBank/DDBJ whole genome shotgun (WGS) entry which is preliminary data.</text>
</comment>
<protein>
    <recommendedName>
        <fullName evidence="1">N-terminal domain-containing protein</fullName>
    </recommendedName>
</protein>
<dbReference type="Pfam" id="PF08401">
    <property type="entry name" value="ArdcN"/>
    <property type="match status" value="1"/>
</dbReference>
<dbReference type="AlphaFoldDB" id="A0A413UBE7"/>
<evidence type="ECO:0000313" key="3">
    <source>
        <dbReference type="Proteomes" id="UP000285288"/>
    </source>
</evidence>
<dbReference type="Proteomes" id="UP000285288">
    <property type="component" value="Unassembled WGS sequence"/>
</dbReference>
<sequence length="548" mass="63405">MKKKRLFEEDMDKVLVGMNLKEANENKVKMDKPQQQIQKNEQIILKHKKTKEERKKEVDEFGKMLEAGIKEYIESDRYKELLDNMVNFHDYSVNNSIGIMLQKPDATLVAPYTKWQKLNRQVKKGEKGIVILCPVKYKRMTEETKLDEKGNPVLDKDGYEIKEKIYQNLVTFKIGFVFDKSQTVQLEGKKEFALEPVSELKETVGKSYGELMYAIQEISPVPVSFEKIQSGAKGYYDDKHIKIVVNQGMSELQTLKTMIHEEAHARIHGTHWESDYKKISFDVRECVEFPNLGKVYENVSLEEAVDKLGKISHSSMIPGLVFRLHDGSDYAEMDYPLVIGNELQIDSLNLIEHFRESFEVQKAVTQLMPKFGSVEYLRSTKEIQAESIAYMVSKHFGLDTSDYSFGYVGTWLKDNKQLMENLDVIKATSNQMINDIELSLNKHILFENKIESKEDMTNKIDSFMKTFDPYDYMDSEQSAGFNYESILCDINNNDIGSIKDFLNQIIDEDMEEEMSKEAQKLIQCLDAFVEVILKPELDDGLKFSHGIR</sequence>
<dbReference type="InterPro" id="IPR013610">
    <property type="entry name" value="ArdC_N"/>
</dbReference>
<reference evidence="2 3" key="1">
    <citation type="submission" date="2018-08" db="EMBL/GenBank/DDBJ databases">
        <title>A genome reference for cultivated species of the human gut microbiota.</title>
        <authorList>
            <person name="Zou Y."/>
            <person name="Xue W."/>
            <person name="Luo G."/>
        </authorList>
    </citation>
    <scope>NUCLEOTIDE SEQUENCE [LARGE SCALE GENOMIC DNA]</scope>
    <source>
        <strain evidence="2 3">AM42-13AC</strain>
    </source>
</reference>
<accession>A0A413UBE7</accession>
<evidence type="ECO:0000313" key="2">
    <source>
        <dbReference type="EMBL" id="RHB02888.1"/>
    </source>
</evidence>
<dbReference type="GO" id="GO:0003697">
    <property type="term" value="F:single-stranded DNA binding"/>
    <property type="evidence" value="ECO:0007669"/>
    <property type="project" value="InterPro"/>
</dbReference>
<evidence type="ECO:0000259" key="1">
    <source>
        <dbReference type="Pfam" id="PF08401"/>
    </source>
</evidence>
<feature type="domain" description="N-terminal" evidence="1">
    <location>
        <begin position="64"/>
        <end position="153"/>
    </location>
</feature>
<dbReference type="RefSeq" id="WP_118011768.1">
    <property type="nucleotide sequence ID" value="NZ_QSGD01000039.1"/>
</dbReference>